<evidence type="ECO:0000313" key="4">
    <source>
        <dbReference type="EMBL" id="KDO43309.1"/>
    </source>
</evidence>
<dbReference type="Pfam" id="PF13041">
    <property type="entry name" value="PPR_2"/>
    <property type="match status" value="2"/>
</dbReference>
<feature type="repeat" description="PPR" evidence="3">
    <location>
        <begin position="222"/>
        <end position="256"/>
    </location>
</feature>
<dbReference type="InterPro" id="IPR046848">
    <property type="entry name" value="E_motif"/>
</dbReference>
<dbReference type="Proteomes" id="UP000027120">
    <property type="component" value="Unassembled WGS sequence"/>
</dbReference>
<proteinExistence type="inferred from homology"/>
<dbReference type="FunFam" id="1.25.40.10:FF:000927">
    <property type="entry name" value="Pentatricopeptide repeat-containing protein"/>
    <property type="match status" value="1"/>
</dbReference>
<dbReference type="GO" id="GO:0009451">
    <property type="term" value="P:RNA modification"/>
    <property type="evidence" value="ECO:0007669"/>
    <property type="project" value="InterPro"/>
</dbReference>
<evidence type="ECO:0000256" key="1">
    <source>
        <dbReference type="ARBA" id="ARBA00006643"/>
    </source>
</evidence>
<dbReference type="eggNOG" id="KOG4197">
    <property type="taxonomic scope" value="Eukaryota"/>
</dbReference>
<dbReference type="FunFam" id="1.25.40.10:FF:000333">
    <property type="entry name" value="Pentatricopeptide repeat-containing protein"/>
    <property type="match status" value="1"/>
</dbReference>
<dbReference type="InterPro" id="IPR002885">
    <property type="entry name" value="PPR_rpt"/>
</dbReference>
<name>A0A067DK06_CITSI</name>
<dbReference type="SMR" id="A0A067DK06"/>
<keyword evidence="2" id="KW-0677">Repeat</keyword>
<dbReference type="Gene3D" id="1.25.40.10">
    <property type="entry name" value="Tetratricopeptide repeat domain"/>
    <property type="match status" value="4"/>
</dbReference>
<dbReference type="GO" id="GO:0003723">
    <property type="term" value="F:RNA binding"/>
    <property type="evidence" value="ECO:0007669"/>
    <property type="project" value="InterPro"/>
</dbReference>
<dbReference type="PANTHER" id="PTHR47926:SF485">
    <property type="entry name" value="REPEAT-LIKE SUPERFAMILY PROTEIN, PUTATIVE-RELATED"/>
    <property type="match status" value="1"/>
</dbReference>
<dbReference type="NCBIfam" id="TIGR00756">
    <property type="entry name" value="PPR"/>
    <property type="match status" value="5"/>
</dbReference>
<dbReference type="InterPro" id="IPR046960">
    <property type="entry name" value="PPR_At4g14850-like_plant"/>
</dbReference>
<dbReference type="Pfam" id="PF01535">
    <property type="entry name" value="PPR"/>
    <property type="match status" value="3"/>
</dbReference>
<reference evidence="4 5" key="1">
    <citation type="submission" date="2014-04" db="EMBL/GenBank/DDBJ databases">
        <authorList>
            <consortium name="International Citrus Genome Consortium"/>
            <person name="Gmitter F."/>
            <person name="Chen C."/>
            <person name="Farmerie W."/>
            <person name="Harkins T."/>
            <person name="Desany B."/>
            <person name="Mohiuddin M."/>
            <person name="Kodira C."/>
            <person name="Borodovsky M."/>
            <person name="Lomsadze A."/>
            <person name="Burns P."/>
            <person name="Jenkins J."/>
            <person name="Prochnik S."/>
            <person name="Shu S."/>
            <person name="Chapman J."/>
            <person name="Pitluck S."/>
            <person name="Schmutz J."/>
            <person name="Rokhsar D."/>
        </authorList>
    </citation>
    <scope>NUCLEOTIDE SEQUENCE</scope>
</reference>
<evidence type="ECO:0000256" key="2">
    <source>
        <dbReference type="ARBA" id="ARBA00022737"/>
    </source>
</evidence>
<accession>A0A067DK06</accession>
<keyword evidence="5" id="KW-1185">Reference proteome</keyword>
<dbReference type="EMBL" id="KK785387">
    <property type="protein sequence ID" value="KDO43309.1"/>
    <property type="molecule type" value="Genomic_DNA"/>
</dbReference>
<dbReference type="PROSITE" id="PS51375">
    <property type="entry name" value="PPR"/>
    <property type="match status" value="3"/>
</dbReference>
<dbReference type="Pfam" id="PF20431">
    <property type="entry name" value="E_motif"/>
    <property type="match status" value="1"/>
</dbReference>
<evidence type="ECO:0000313" key="5">
    <source>
        <dbReference type="Proteomes" id="UP000027120"/>
    </source>
</evidence>
<feature type="repeat" description="PPR" evidence="3">
    <location>
        <begin position="416"/>
        <end position="450"/>
    </location>
</feature>
<dbReference type="FunFam" id="1.25.40.10:FF:000470">
    <property type="entry name" value="Pentatricopeptide repeat-containing protein At5g66520"/>
    <property type="match status" value="1"/>
</dbReference>
<sequence length="641" mass="72654">MSVRLKFTKTTEASLSLDKFIKSQKNLPKTPPKLWANEPKPKFTDTDNQRLPIVDLSHPILQKLESCSTVKEFHQIHTQLLVSGLSQDSFAASRVLKKLCTSLSSVSLSVLFFDGIQEPDAFMCNTIMKSFLMLNDPFGALSFYYEKMMAKFVEHNHYTFPLLGKVCAGIRSLREGKKVHARIVKCGFELDLFVRNSLIHMYSVCGEVLDARKVFEDGPVWDLVTWNSMIDGYVKNREVGFARELFDFMPERDIFTWNSMISGYVDVGDMEAANGLFDLMPFRDVVSWNCMIDGYAKIGNVTSARNCFDRMCMRNVVSWNILLALYVRCKDYCECLRLFDRMIRGDAKPNEASLMSVLTACANMGVIDIGQWIHSYIQKCRIKPDVLLSTSLLTMYAKCGVMDLARNVFDNMTEKNVVSWNSMIMGYGMHGQGEKALEMFMEMEKRGPTPNDATFICVLSACTHAGMVLEGWWYFDLMQRIYKIEPKVEHYGCMVDLLGRAGLMRDSEELVSKLPMEAGPALWGALLSACSTHSNSELGKIVAQHLMELEPRDPGPYVLLSNIYASEGKWDEVENLRRIMKEKELEKAVGSSLVHPGEFASESIVENCPPHRKCIVYSMLGEIGAQMKMCRRDVASQISIQ</sequence>
<dbReference type="AlphaFoldDB" id="A0A067DK06"/>
<dbReference type="PANTHER" id="PTHR47926">
    <property type="entry name" value="PENTATRICOPEPTIDE REPEAT-CONTAINING PROTEIN"/>
    <property type="match status" value="1"/>
</dbReference>
<evidence type="ECO:0000256" key="3">
    <source>
        <dbReference type="PROSITE-ProRule" id="PRU00708"/>
    </source>
</evidence>
<feature type="repeat" description="PPR" evidence="3">
    <location>
        <begin position="284"/>
        <end position="318"/>
    </location>
</feature>
<protein>
    <recommendedName>
        <fullName evidence="6">Pentacotripeptide-repeat region of PRORP domain-containing protein</fullName>
    </recommendedName>
</protein>
<dbReference type="InterPro" id="IPR011990">
    <property type="entry name" value="TPR-like_helical_dom_sf"/>
</dbReference>
<organism evidence="4 5">
    <name type="scientific">Citrus sinensis</name>
    <name type="common">Sweet orange</name>
    <name type="synonym">Citrus aurantium var. sinensis</name>
    <dbReference type="NCBI Taxonomy" id="2711"/>
    <lineage>
        <taxon>Eukaryota</taxon>
        <taxon>Viridiplantae</taxon>
        <taxon>Streptophyta</taxon>
        <taxon>Embryophyta</taxon>
        <taxon>Tracheophyta</taxon>
        <taxon>Spermatophyta</taxon>
        <taxon>Magnoliopsida</taxon>
        <taxon>eudicotyledons</taxon>
        <taxon>Gunneridae</taxon>
        <taxon>Pentapetalae</taxon>
        <taxon>rosids</taxon>
        <taxon>malvids</taxon>
        <taxon>Sapindales</taxon>
        <taxon>Rutaceae</taxon>
        <taxon>Aurantioideae</taxon>
        <taxon>Citrus</taxon>
    </lineage>
</organism>
<gene>
    <name evidence="4" type="ORF">CISIN_1g040576mg</name>
</gene>
<comment type="similarity">
    <text evidence="1">Belongs to the PPR family. PCMP-H subfamily.</text>
</comment>
<dbReference type="PaxDb" id="2711-XP_006485371.1"/>
<evidence type="ECO:0008006" key="6">
    <source>
        <dbReference type="Google" id="ProtNLM"/>
    </source>
</evidence>